<dbReference type="OrthoDB" id="21825at2"/>
<dbReference type="EC" id="1.14.20.7" evidence="3"/>
<proteinExistence type="inferred from homology"/>
<evidence type="ECO:0000313" key="14">
    <source>
        <dbReference type="Proteomes" id="UP000318405"/>
    </source>
</evidence>
<dbReference type="InterPro" id="IPR027443">
    <property type="entry name" value="IPNS-like_sf"/>
</dbReference>
<gene>
    <name evidence="13" type="ORF">FOZ76_10960</name>
</gene>
<evidence type="ECO:0000256" key="3">
    <source>
        <dbReference type="ARBA" id="ARBA00012293"/>
    </source>
</evidence>
<evidence type="ECO:0000256" key="9">
    <source>
        <dbReference type="ARBA" id="ARBA00047725"/>
    </source>
</evidence>
<comment type="caution">
    <text evidence="13">The sequence shown here is derived from an EMBL/GenBank/DDBJ whole genome shotgun (WGS) entry which is preliminary data.</text>
</comment>
<dbReference type="RefSeq" id="WP_143948302.1">
    <property type="nucleotide sequence ID" value="NZ_BAABMB010000002.1"/>
</dbReference>
<evidence type="ECO:0000256" key="11">
    <source>
        <dbReference type="RuleBase" id="RU003682"/>
    </source>
</evidence>
<protein>
    <recommendedName>
        <fullName evidence="5">2-oxoglutarate-dependent ethylene/succinate-forming enzyme</fullName>
        <ecNumber evidence="4">1.13.12.19</ecNumber>
        <ecNumber evidence="3">1.14.20.7</ecNumber>
    </recommendedName>
    <alternativeName>
        <fullName evidence="7">2-oxoglutarate dioxygenase (ethylene-forming)</fullName>
    </alternativeName>
    <alternativeName>
        <fullName evidence="8">2-oxoglutarate/L-arginine monooxygenase/decarboxylase (succinate-forming)</fullName>
    </alternativeName>
</protein>
<evidence type="ECO:0000256" key="4">
    <source>
        <dbReference type="ARBA" id="ARBA00012531"/>
    </source>
</evidence>
<dbReference type="InterPro" id="IPR050231">
    <property type="entry name" value="Iron_ascorbate_oxido_reductase"/>
</dbReference>
<keyword evidence="11" id="KW-0560">Oxidoreductase</keyword>
<comment type="pathway">
    <text evidence="2">Alkene biosynthesis; ethylene biosynthesis via 2-oxoglutarate.</text>
</comment>
<dbReference type="Pfam" id="PF03171">
    <property type="entry name" value="2OG-FeII_Oxy"/>
    <property type="match status" value="1"/>
</dbReference>
<feature type="domain" description="Fe2OG dioxygenase" evidence="12">
    <location>
        <begin position="182"/>
        <end position="285"/>
    </location>
</feature>
<dbReference type="InterPro" id="IPR044861">
    <property type="entry name" value="IPNS-like_FE2OG_OXY"/>
</dbReference>
<sequence length="330" mass="36103">MIPYRPPQAVRELPVIDVGCLAGGSGRACREAAAAVRRACLDTGFFYVANHGIEAEVIAAQFAASRRFFALPQADKLALDQARSPYKRGYEPPGRQVLDDGSPADLKESFRFGPTPTAGHPYAQRRLPTYGPSQWPDALPGMRDVMERYLAEMTRLGDGVLSLVARSLELEPAFFAGFYRHPMATVRLLRYPPQPAGQHGNLLGAGAHTDWGGITILAQDEVGGLEVCNVAGEWVSARPIPGTFVVNLGEMLGRWTNERYRSNLHRVRNARPDVDRYSAAFFYDPEYDARIECLPSCLAPGETPRHPACTSGEHIAAMHRRTTGTAKAAA</sequence>
<dbReference type="GO" id="GO:0046872">
    <property type="term" value="F:metal ion binding"/>
    <property type="evidence" value="ECO:0007669"/>
    <property type="project" value="UniProtKB-KW"/>
</dbReference>
<dbReference type="GO" id="GO:0102276">
    <property type="term" value="F:2-oxoglutarate oxygenase/decarboxylase (ethylene-forming) activity"/>
    <property type="evidence" value="ECO:0007669"/>
    <property type="project" value="UniProtKB-EC"/>
</dbReference>
<evidence type="ECO:0000259" key="12">
    <source>
        <dbReference type="PROSITE" id="PS51471"/>
    </source>
</evidence>
<organism evidence="13 14">
    <name type="scientific">Verticiella sediminum</name>
    <dbReference type="NCBI Taxonomy" id="1247510"/>
    <lineage>
        <taxon>Bacteria</taxon>
        <taxon>Pseudomonadati</taxon>
        <taxon>Pseudomonadota</taxon>
        <taxon>Betaproteobacteria</taxon>
        <taxon>Burkholderiales</taxon>
        <taxon>Alcaligenaceae</taxon>
        <taxon>Verticiella</taxon>
    </lineage>
</organism>
<evidence type="ECO:0000256" key="10">
    <source>
        <dbReference type="ARBA" id="ARBA00049359"/>
    </source>
</evidence>
<keyword evidence="6" id="KW-0266">Ethylene biosynthesis</keyword>
<accession>A0A556AQ33</accession>
<dbReference type="Gene3D" id="2.60.120.330">
    <property type="entry name" value="B-lactam Antibiotic, Isopenicillin N Synthase, Chain"/>
    <property type="match status" value="1"/>
</dbReference>
<evidence type="ECO:0000256" key="2">
    <source>
        <dbReference type="ARBA" id="ARBA00004767"/>
    </source>
</evidence>
<dbReference type="PROSITE" id="PS51471">
    <property type="entry name" value="FE2OG_OXY"/>
    <property type="match status" value="1"/>
</dbReference>
<keyword evidence="14" id="KW-1185">Reference proteome</keyword>
<dbReference type="AlphaFoldDB" id="A0A556AQ33"/>
<dbReference type="InterPro" id="IPR005123">
    <property type="entry name" value="Oxoglu/Fe-dep_dioxygenase_dom"/>
</dbReference>
<evidence type="ECO:0000256" key="7">
    <source>
        <dbReference type="ARBA" id="ARBA00031011"/>
    </source>
</evidence>
<dbReference type="EMBL" id="VLTJ01000022">
    <property type="protein sequence ID" value="TSH94990.1"/>
    <property type="molecule type" value="Genomic_DNA"/>
</dbReference>
<keyword evidence="11" id="KW-0408">Iron</keyword>
<keyword evidence="11" id="KW-0479">Metal-binding</keyword>
<evidence type="ECO:0000256" key="6">
    <source>
        <dbReference type="ARBA" id="ARBA00022666"/>
    </source>
</evidence>
<dbReference type="Pfam" id="PF14226">
    <property type="entry name" value="DIOX_N"/>
    <property type="match status" value="1"/>
</dbReference>
<dbReference type="InterPro" id="IPR026992">
    <property type="entry name" value="DIOX_N"/>
</dbReference>
<dbReference type="Proteomes" id="UP000318405">
    <property type="component" value="Unassembled WGS sequence"/>
</dbReference>
<evidence type="ECO:0000256" key="1">
    <source>
        <dbReference type="ARBA" id="ARBA00001954"/>
    </source>
</evidence>
<evidence type="ECO:0000256" key="8">
    <source>
        <dbReference type="ARBA" id="ARBA00031282"/>
    </source>
</evidence>
<comment type="catalytic activity">
    <reaction evidence="9">
        <text>2-oxoglutarate + O2 + 2 H(+) = ethene + 3 CO2 + H2O</text>
        <dbReference type="Rhea" id="RHEA:31523"/>
        <dbReference type="ChEBI" id="CHEBI:15377"/>
        <dbReference type="ChEBI" id="CHEBI:15378"/>
        <dbReference type="ChEBI" id="CHEBI:15379"/>
        <dbReference type="ChEBI" id="CHEBI:16526"/>
        <dbReference type="ChEBI" id="CHEBI:16810"/>
        <dbReference type="ChEBI" id="CHEBI:18153"/>
        <dbReference type="EC" id="1.13.12.19"/>
    </reaction>
</comment>
<comment type="catalytic activity">
    <reaction evidence="10">
        <text>L-arginine + 2-oxoglutarate + O2 = guanidine + L-glutamate 5-semialdehyde + succinate + CO2</text>
        <dbReference type="Rhea" id="RHEA:31535"/>
        <dbReference type="ChEBI" id="CHEBI:15379"/>
        <dbReference type="ChEBI" id="CHEBI:16526"/>
        <dbReference type="ChEBI" id="CHEBI:16810"/>
        <dbReference type="ChEBI" id="CHEBI:30031"/>
        <dbReference type="ChEBI" id="CHEBI:30087"/>
        <dbReference type="ChEBI" id="CHEBI:32682"/>
        <dbReference type="ChEBI" id="CHEBI:58066"/>
        <dbReference type="EC" id="1.14.20.7"/>
    </reaction>
</comment>
<evidence type="ECO:0000313" key="13">
    <source>
        <dbReference type="EMBL" id="TSH94990.1"/>
    </source>
</evidence>
<dbReference type="SUPFAM" id="SSF51197">
    <property type="entry name" value="Clavaminate synthase-like"/>
    <property type="match status" value="1"/>
</dbReference>
<reference evidence="13 14" key="1">
    <citation type="submission" date="2019-07" db="EMBL/GenBank/DDBJ databases">
        <title>Qingshengfaniella alkalisoli gen. nov., sp. nov., isolated from saline soil.</title>
        <authorList>
            <person name="Xu L."/>
            <person name="Huang X.-X."/>
            <person name="Sun J.-Q."/>
        </authorList>
    </citation>
    <scope>NUCLEOTIDE SEQUENCE [LARGE SCALE GENOMIC DNA]</scope>
    <source>
        <strain evidence="13 14">DSM 27279</strain>
    </source>
</reference>
<comment type="cofactor">
    <cofactor evidence="1">
        <name>Fe(2+)</name>
        <dbReference type="ChEBI" id="CHEBI:29033"/>
    </cofactor>
</comment>
<dbReference type="GO" id="GO:0009693">
    <property type="term" value="P:ethylene biosynthetic process"/>
    <property type="evidence" value="ECO:0007669"/>
    <property type="project" value="UniProtKB-KW"/>
</dbReference>
<dbReference type="PRINTS" id="PR00682">
    <property type="entry name" value="IPNSYNTHASE"/>
</dbReference>
<evidence type="ECO:0000256" key="5">
    <source>
        <dbReference type="ARBA" id="ARBA00019045"/>
    </source>
</evidence>
<comment type="similarity">
    <text evidence="11">Belongs to the iron/ascorbate-dependent oxidoreductase family.</text>
</comment>
<name>A0A556AQ33_9BURK</name>
<dbReference type="PANTHER" id="PTHR47990">
    <property type="entry name" value="2-OXOGLUTARATE (2OG) AND FE(II)-DEPENDENT OXYGENASE SUPERFAMILY PROTEIN-RELATED"/>
    <property type="match status" value="1"/>
</dbReference>
<dbReference type="EC" id="1.13.12.19" evidence="4"/>